<keyword evidence="3" id="KW-0540">Nuclease</keyword>
<dbReference type="Gene3D" id="3.30.920.30">
    <property type="entry name" value="Hypothetical protein"/>
    <property type="match status" value="1"/>
</dbReference>
<protein>
    <submittedName>
        <fullName evidence="8">Addiction module toxin, HicA family</fullName>
    </submittedName>
</protein>
<evidence type="ECO:0000256" key="3">
    <source>
        <dbReference type="ARBA" id="ARBA00022722"/>
    </source>
</evidence>
<evidence type="ECO:0000256" key="7">
    <source>
        <dbReference type="ARBA" id="ARBA00023016"/>
    </source>
</evidence>
<dbReference type="GO" id="GO:0004519">
    <property type="term" value="F:endonuclease activity"/>
    <property type="evidence" value="ECO:0007669"/>
    <property type="project" value="UniProtKB-KW"/>
</dbReference>
<dbReference type="Proteomes" id="UP000460666">
    <property type="component" value="Unassembled WGS sequence"/>
</dbReference>
<evidence type="ECO:0000256" key="6">
    <source>
        <dbReference type="ARBA" id="ARBA00022884"/>
    </source>
</evidence>
<proteinExistence type="inferred from homology"/>
<dbReference type="InterPro" id="IPR012933">
    <property type="entry name" value="HicA_mRNA_interferase"/>
</dbReference>
<dbReference type="GO" id="GO:0016787">
    <property type="term" value="F:hydrolase activity"/>
    <property type="evidence" value="ECO:0007669"/>
    <property type="project" value="UniProtKB-KW"/>
</dbReference>
<dbReference type="Pfam" id="PF07927">
    <property type="entry name" value="HicA_toxin"/>
    <property type="match status" value="1"/>
</dbReference>
<gene>
    <name evidence="8" type="ORF">F2Z89_13735</name>
</gene>
<reference evidence="8 9" key="1">
    <citation type="journal article" date="2019" name="Nat. Med.">
        <title>A library of human gut bacterial isolates paired with longitudinal multiomics data enables mechanistic microbiome research.</title>
        <authorList>
            <person name="Poyet M."/>
            <person name="Groussin M."/>
            <person name="Gibbons S.M."/>
            <person name="Avila-Pacheco J."/>
            <person name="Jiang X."/>
            <person name="Kearney S.M."/>
            <person name="Perrotta A.R."/>
            <person name="Berdy B."/>
            <person name="Zhao S."/>
            <person name="Lieberman T.D."/>
            <person name="Swanson P.K."/>
            <person name="Smith M."/>
            <person name="Roesemann S."/>
            <person name="Alexander J.E."/>
            <person name="Rich S.A."/>
            <person name="Livny J."/>
            <person name="Vlamakis H."/>
            <person name="Clish C."/>
            <person name="Bullock K."/>
            <person name="Deik A."/>
            <person name="Scott J."/>
            <person name="Pierce K.A."/>
            <person name="Xavier R.J."/>
            <person name="Alm E.J."/>
        </authorList>
    </citation>
    <scope>NUCLEOTIDE SEQUENCE [LARGE SCALE GENOMIC DNA]</scope>
    <source>
        <strain evidence="8 9">BIOML-A46</strain>
    </source>
</reference>
<evidence type="ECO:0000256" key="5">
    <source>
        <dbReference type="ARBA" id="ARBA00022801"/>
    </source>
</evidence>
<comment type="similarity">
    <text evidence="1">Belongs to the HicA mRNA interferase family.</text>
</comment>
<evidence type="ECO:0000313" key="9">
    <source>
        <dbReference type="Proteomes" id="UP000460666"/>
    </source>
</evidence>
<keyword evidence="5" id="KW-0378">Hydrolase</keyword>
<evidence type="ECO:0000256" key="1">
    <source>
        <dbReference type="ARBA" id="ARBA00006620"/>
    </source>
</evidence>
<dbReference type="EMBL" id="VWCJ01000008">
    <property type="protein sequence ID" value="KAA4996501.1"/>
    <property type="molecule type" value="Genomic_DNA"/>
</dbReference>
<keyword evidence="2" id="KW-1277">Toxin-antitoxin system</keyword>
<evidence type="ECO:0000256" key="4">
    <source>
        <dbReference type="ARBA" id="ARBA00022759"/>
    </source>
</evidence>
<name>A0A642F161_BACFG</name>
<dbReference type="RefSeq" id="WP_130071219.1">
    <property type="nucleotide sequence ID" value="NZ_RCXN01000007.1"/>
</dbReference>
<dbReference type="GO" id="GO:0003729">
    <property type="term" value="F:mRNA binding"/>
    <property type="evidence" value="ECO:0007669"/>
    <property type="project" value="InterPro"/>
</dbReference>
<evidence type="ECO:0000256" key="2">
    <source>
        <dbReference type="ARBA" id="ARBA00022649"/>
    </source>
</evidence>
<keyword evidence="6" id="KW-0694">RNA-binding</keyword>
<keyword evidence="7" id="KW-0346">Stress response</keyword>
<keyword evidence="4" id="KW-0255">Endonuclease</keyword>
<dbReference type="SUPFAM" id="SSF54786">
    <property type="entry name" value="YcfA/nrd intein domain"/>
    <property type="match status" value="1"/>
</dbReference>
<dbReference type="AlphaFoldDB" id="A0A642F161"/>
<dbReference type="InterPro" id="IPR038570">
    <property type="entry name" value="HicA_sf"/>
</dbReference>
<sequence>MKNLKVSIIIKKLKEDGWKKVYQSGSHRQFKHPIKKGKVTVNGNKSDDICGILLNSIEKQAGIKF</sequence>
<comment type="caution">
    <text evidence="8">The sequence shown here is derived from an EMBL/GenBank/DDBJ whole genome shotgun (WGS) entry which is preliminary data.</text>
</comment>
<evidence type="ECO:0000313" key="8">
    <source>
        <dbReference type="EMBL" id="KAA4996501.1"/>
    </source>
</evidence>
<accession>A0A642F161</accession>
<organism evidence="8 9">
    <name type="scientific">Bacteroides fragilis</name>
    <dbReference type="NCBI Taxonomy" id="817"/>
    <lineage>
        <taxon>Bacteria</taxon>
        <taxon>Pseudomonadati</taxon>
        <taxon>Bacteroidota</taxon>
        <taxon>Bacteroidia</taxon>
        <taxon>Bacteroidales</taxon>
        <taxon>Bacteroidaceae</taxon>
        <taxon>Bacteroides</taxon>
    </lineage>
</organism>